<dbReference type="EMBL" id="JAYDYW010000010">
    <property type="protein sequence ID" value="MEE1674942.1"/>
    <property type="molecule type" value="Genomic_DNA"/>
</dbReference>
<feature type="domain" description="STAS" evidence="1">
    <location>
        <begin position="3"/>
        <end position="103"/>
    </location>
</feature>
<evidence type="ECO:0000259" key="1">
    <source>
        <dbReference type="PROSITE" id="PS50801"/>
    </source>
</evidence>
<reference evidence="2 3" key="2">
    <citation type="submission" date="2023-12" db="EMBL/GenBank/DDBJ databases">
        <authorList>
            <consortium name="Cladostephus spongiosus"/>
            <person name="Lorente B."/>
            <person name="Cabral C."/>
            <person name="Frias J."/>
            <person name="Faria J."/>
            <person name="Toubarro D."/>
        </authorList>
    </citation>
    <scope>NUCLEOTIDE SEQUENCE [LARGE SCALE GENOMIC DNA]</scope>
    <source>
        <strain evidence="2 3">ZMCS4</strain>
    </source>
</reference>
<name>A0ABU7G6U7_9ALTE</name>
<dbReference type="PROSITE" id="PS50801">
    <property type="entry name" value="STAS"/>
    <property type="match status" value="1"/>
</dbReference>
<organism evidence="2 3">
    <name type="scientific">Agarivorans aestuarii</name>
    <dbReference type="NCBI Taxonomy" id="1563703"/>
    <lineage>
        <taxon>Bacteria</taxon>
        <taxon>Pseudomonadati</taxon>
        <taxon>Pseudomonadota</taxon>
        <taxon>Gammaproteobacteria</taxon>
        <taxon>Alteromonadales</taxon>
        <taxon>Alteromonadaceae</taxon>
        <taxon>Agarivorans</taxon>
    </lineage>
</organism>
<dbReference type="CDD" id="cd07043">
    <property type="entry name" value="STAS_anti-anti-sigma_factors"/>
    <property type="match status" value="1"/>
</dbReference>
<dbReference type="Gene3D" id="3.30.750.24">
    <property type="entry name" value="STAS domain"/>
    <property type="match status" value="1"/>
</dbReference>
<gene>
    <name evidence="2" type="ORF">SNR37_000264</name>
</gene>
<dbReference type="Pfam" id="PF01740">
    <property type="entry name" value="STAS"/>
    <property type="match status" value="1"/>
</dbReference>
<protein>
    <submittedName>
        <fullName evidence="2">STAS domain-containing protein</fullName>
    </submittedName>
</protein>
<accession>A0ABU7G6U7</accession>
<comment type="caution">
    <text evidence="2">The sequence shown here is derived from an EMBL/GenBank/DDBJ whole genome shotgun (WGS) entry which is preliminary data.</text>
</comment>
<evidence type="ECO:0000313" key="3">
    <source>
        <dbReference type="Proteomes" id="UP001310248"/>
    </source>
</evidence>
<dbReference type="SUPFAM" id="SSF52091">
    <property type="entry name" value="SpoIIaa-like"/>
    <property type="match status" value="1"/>
</dbReference>
<dbReference type="InterPro" id="IPR036513">
    <property type="entry name" value="STAS_dom_sf"/>
</dbReference>
<dbReference type="RefSeq" id="WP_163132370.1">
    <property type="nucleotide sequence ID" value="NZ_JAYDYW010000010.1"/>
</dbReference>
<dbReference type="PANTHER" id="PTHR33495:SF15">
    <property type="entry name" value="STAS DOMAIN-CONTAINING PROTEIN"/>
    <property type="match status" value="1"/>
</dbReference>
<proteinExistence type="predicted"/>
<dbReference type="InterPro" id="IPR002645">
    <property type="entry name" value="STAS_dom"/>
</dbReference>
<reference evidence="3" key="1">
    <citation type="submission" date="2023-07" db="EMBL/GenBank/DDBJ databases">
        <title>Draft genome sequence of Agarivorans aestuarii strain ZMCS4, a CAZymes producing bacteria isolated from the marine brown algae Clodostephus spongiosus.</title>
        <authorList>
            <person name="Lorente B."/>
            <person name="Cabral C."/>
            <person name="Frias J."/>
            <person name="Faria J."/>
            <person name="Toubarro D."/>
        </authorList>
    </citation>
    <scope>NUCLEOTIDE SEQUENCE [LARGE SCALE GENOMIC DNA]</scope>
    <source>
        <strain evidence="3">ZMCS4</strain>
    </source>
</reference>
<dbReference type="PANTHER" id="PTHR33495">
    <property type="entry name" value="ANTI-SIGMA FACTOR ANTAGONIST TM_1081-RELATED-RELATED"/>
    <property type="match status" value="1"/>
</dbReference>
<evidence type="ECO:0000313" key="2">
    <source>
        <dbReference type="EMBL" id="MEE1674942.1"/>
    </source>
</evidence>
<keyword evidence="3" id="KW-1185">Reference proteome</keyword>
<dbReference type="Proteomes" id="UP001310248">
    <property type="component" value="Unassembled WGS sequence"/>
</dbReference>
<sequence length="103" mass="11525">MSISSQLDQDSGQLIISVAGRFDYSLHRDFRACYEHISVEGIQLILDLSSAEYMDSSALGMMLLLKEHAEKSQAEALTIRKPSPAILKILEIANFDKLLKIEN</sequence>